<organism evidence="7 8">
    <name type="scientific">Escherichia coli</name>
    <dbReference type="NCBI Taxonomy" id="562"/>
    <lineage>
        <taxon>Bacteria</taxon>
        <taxon>Pseudomonadati</taxon>
        <taxon>Pseudomonadota</taxon>
        <taxon>Gammaproteobacteria</taxon>
        <taxon>Enterobacterales</taxon>
        <taxon>Enterobacteriaceae</taxon>
        <taxon>Escherichia</taxon>
    </lineage>
</organism>
<keyword evidence="2" id="KW-0067">ATP-binding</keyword>
<dbReference type="EMBL" id="UGED01000003">
    <property type="protein sequence ID" value="STL11197.1"/>
    <property type="molecule type" value="Genomic_DNA"/>
</dbReference>
<dbReference type="GO" id="GO:0005524">
    <property type="term" value="F:ATP binding"/>
    <property type="evidence" value="ECO:0007669"/>
    <property type="project" value="UniProtKB-KW"/>
</dbReference>
<name>A0A377AIS4_ECOLX</name>
<evidence type="ECO:0000256" key="5">
    <source>
        <dbReference type="ARBA" id="ARBA00023163"/>
    </source>
</evidence>
<keyword evidence="5" id="KW-0804">Transcription</keyword>
<accession>A0A377AIS4</accession>
<dbReference type="GO" id="GO:0006355">
    <property type="term" value="P:regulation of DNA-templated transcription"/>
    <property type="evidence" value="ECO:0007669"/>
    <property type="project" value="InterPro"/>
</dbReference>
<dbReference type="FunFam" id="3.40.50.300:FF:000006">
    <property type="entry name" value="DNA-binding transcriptional regulator NtrC"/>
    <property type="match status" value="1"/>
</dbReference>
<gene>
    <name evidence="7" type="primary">hyfR_2</name>
    <name evidence="7" type="ORF">NCTC9962_00623</name>
</gene>
<evidence type="ECO:0000256" key="3">
    <source>
        <dbReference type="ARBA" id="ARBA00023015"/>
    </source>
</evidence>
<dbReference type="InterPro" id="IPR003593">
    <property type="entry name" value="AAA+_ATPase"/>
</dbReference>
<evidence type="ECO:0000313" key="7">
    <source>
        <dbReference type="EMBL" id="STL11197.1"/>
    </source>
</evidence>
<dbReference type="Gene3D" id="3.40.50.300">
    <property type="entry name" value="P-loop containing nucleotide triphosphate hydrolases"/>
    <property type="match status" value="1"/>
</dbReference>
<keyword evidence="1" id="KW-0547">Nucleotide-binding</keyword>
<proteinExistence type="predicted"/>
<dbReference type="InterPro" id="IPR027417">
    <property type="entry name" value="P-loop_NTPase"/>
</dbReference>
<dbReference type="SUPFAM" id="SSF52540">
    <property type="entry name" value="P-loop containing nucleoside triphosphate hydrolases"/>
    <property type="match status" value="1"/>
</dbReference>
<dbReference type="PANTHER" id="PTHR32071:SF123">
    <property type="entry name" value="DNA-BINDING TRANSCRIPTIONAL ACTIVATOR HYFR-RELATED"/>
    <property type="match status" value="1"/>
</dbReference>
<evidence type="ECO:0000256" key="4">
    <source>
        <dbReference type="ARBA" id="ARBA00023125"/>
    </source>
</evidence>
<dbReference type="InterPro" id="IPR025943">
    <property type="entry name" value="Sigma_54_int_dom_ATP-bd_2"/>
</dbReference>
<dbReference type="InterPro" id="IPR025662">
    <property type="entry name" value="Sigma_54_int_dom_ATP-bd_1"/>
</dbReference>
<dbReference type="GO" id="GO:0003677">
    <property type="term" value="F:DNA binding"/>
    <property type="evidence" value="ECO:0007669"/>
    <property type="project" value="UniProtKB-KW"/>
</dbReference>
<dbReference type="PROSITE" id="PS00675">
    <property type="entry name" value="SIGMA54_INTERACT_1"/>
    <property type="match status" value="1"/>
</dbReference>
<feature type="domain" description="Sigma-54 factor interaction" evidence="6">
    <location>
        <begin position="1"/>
        <end position="122"/>
    </location>
</feature>
<keyword evidence="4" id="KW-0238">DNA-binding</keyword>
<protein>
    <submittedName>
        <fullName evidence="7">2-component regulator</fullName>
    </submittedName>
</protein>
<dbReference type="SMART" id="SM00382">
    <property type="entry name" value="AAA"/>
    <property type="match status" value="1"/>
</dbReference>
<dbReference type="AlphaFoldDB" id="A0A377AIS4"/>
<dbReference type="CDD" id="cd00009">
    <property type="entry name" value="AAA"/>
    <property type="match status" value="1"/>
</dbReference>
<dbReference type="PROSITE" id="PS00676">
    <property type="entry name" value="SIGMA54_INTERACT_2"/>
    <property type="match status" value="1"/>
</dbReference>
<evidence type="ECO:0000256" key="1">
    <source>
        <dbReference type="ARBA" id="ARBA00022741"/>
    </source>
</evidence>
<dbReference type="PANTHER" id="PTHR32071">
    <property type="entry name" value="TRANSCRIPTIONAL REGULATORY PROTEIN"/>
    <property type="match status" value="1"/>
</dbReference>
<sequence>MEDLLQQVDIVAKSDSTVLICGETGTGKEVIARAIHQLSPRRDKPLVKINCAAIPASLLESELFGHDKGAFTGAINTHRGRFEIADGGTLFLDEIGDLPLELQPKLLRVLQEREIECLGGSKNDPGECQSHCRHQP</sequence>
<evidence type="ECO:0000256" key="2">
    <source>
        <dbReference type="ARBA" id="ARBA00022840"/>
    </source>
</evidence>
<evidence type="ECO:0000313" key="8">
    <source>
        <dbReference type="Proteomes" id="UP000254052"/>
    </source>
</evidence>
<dbReference type="Pfam" id="PF00158">
    <property type="entry name" value="Sigma54_activat"/>
    <property type="match status" value="1"/>
</dbReference>
<dbReference type="Proteomes" id="UP000254052">
    <property type="component" value="Unassembled WGS sequence"/>
</dbReference>
<keyword evidence="3" id="KW-0805">Transcription regulation</keyword>
<dbReference type="PROSITE" id="PS50045">
    <property type="entry name" value="SIGMA54_INTERACT_4"/>
    <property type="match status" value="1"/>
</dbReference>
<dbReference type="InterPro" id="IPR002078">
    <property type="entry name" value="Sigma_54_int"/>
</dbReference>
<reference evidence="7 8" key="1">
    <citation type="submission" date="2018-06" db="EMBL/GenBank/DDBJ databases">
        <authorList>
            <consortium name="Pathogen Informatics"/>
            <person name="Doyle S."/>
        </authorList>
    </citation>
    <scope>NUCLEOTIDE SEQUENCE [LARGE SCALE GENOMIC DNA]</scope>
    <source>
        <strain evidence="7 8">NCTC9962</strain>
    </source>
</reference>
<evidence type="ECO:0000259" key="6">
    <source>
        <dbReference type="PROSITE" id="PS50045"/>
    </source>
</evidence>